<evidence type="ECO:0000313" key="2">
    <source>
        <dbReference type="Proteomes" id="UP001139035"/>
    </source>
</evidence>
<reference evidence="1" key="1">
    <citation type="submission" date="2022-01" db="EMBL/GenBank/DDBJ databases">
        <title>Jiella avicenniae sp. nov., a novel endophytic bacterium isolated from bark of Avicennia marina.</title>
        <authorList>
            <person name="Tuo L."/>
        </authorList>
    </citation>
    <scope>NUCLEOTIDE SEQUENCE</scope>
    <source>
        <strain evidence="1">CBK1P-4</strain>
    </source>
</reference>
<organism evidence="1 2">
    <name type="scientific">Jiella avicenniae</name>
    <dbReference type="NCBI Taxonomy" id="2907202"/>
    <lineage>
        <taxon>Bacteria</taxon>
        <taxon>Pseudomonadati</taxon>
        <taxon>Pseudomonadota</taxon>
        <taxon>Alphaproteobacteria</taxon>
        <taxon>Hyphomicrobiales</taxon>
        <taxon>Aurantimonadaceae</taxon>
        <taxon>Jiella</taxon>
    </lineage>
</organism>
<dbReference type="EMBL" id="JAJUWU010000001">
    <property type="protein sequence ID" value="MCE7026461.1"/>
    <property type="molecule type" value="Genomic_DNA"/>
</dbReference>
<keyword evidence="2" id="KW-1185">Reference proteome</keyword>
<evidence type="ECO:0000313" key="1">
    <source>
        <dbReference type="EMBL" id="MCE7026461.1"/>
    </source>
</evidence>
<dbReference type="Proteomes" id="UP001139035">
    <property type="component" value="Unassembled WGS sequence"/>
</dbReference>
<dbReference type="RefSeq" id="WP_233717163.1">
    <property type="nucleotide sequence ID" value="NZ_JAJUWU010000001.1"/>
</dbReference>
<dbReference type="AlphaFoldDB" id="A0A9X1NY03"/>
<accession>A0A9X1NY03</accession>
<comment type="caution">
    <text evidence="1">The sequence shown here is derived from an EMBL/GenBank/DDBJ whole genome shotgun (WGS) entry which is preliminary data.</text>
</comment>
<sequence length="89" mass="10086">MKLAGLSGKFLDDGMLYDRSRGGARIRRGSDRPLPPRFFVLDEVELRLAPVVIVWQAGREIGVRFVGAEIQPTRADIRRLTGRYYALPE</sequence>
<gene>
    <name evidence="1" type="ORF">LZD57_00525</name>
</gene>
<dbReference type="SUPFAM" id="SSF141371">
    <property type="entry name" value="PilZ domain-like"/>
    <property type="match status" value="1"/>
</dbReference>
<evidence type="ECO:0008006" key="3">
    <source>
        <dbReference type="Google" id="ProtNLM"/>
    </source>
</evidence>
<proteinExistence type="predicted"/>
<protein>
    <recommendedName>
        <fullName evidence="3">PilZ domain-containing protein</fullName>
    </recommendedName>
</protein>
<name>A0A9X1NY03_9HYPH</name>